<keyword evidence="8" id="KW-1185">Reference proteome</keyword>
<comment type="similarity">
    <text evidence="2">Belongs to the cytochrome P450 family.</text>
</comment>
<dbReference type="GO" id="GO:0016705">
    <property type="term" value="F:oxidoreductase activity, acting on paired donors, with incorporation or reduction of molecular oxygen"/>
    <property type="evidence" value="ECO:0007669"/>
    <property type="project" value="InterPro"/>
</dbReference>
<dbReference type="SUPFAM" id="SSF48264">
    <property type="entry name" value="Cytochrome P450"/>
    <property type="match status" value="1"/>
</dbReference>
<evidence type="ECO:0000256" key="2">
    <source>
        <dbReference type="ARBA" id="ARBA00010617"/>
    </source>
</evidence>
<keyword evidence="3 5" id="KW-0479">Metal-binding</keyword>
<dbReference type="GO" id="GO:0005506">
    <property type="term" value="F:iron ion binding"/>
    <property type="evidence" value="ECO:0007669"/>
    <property type="project" value="InterPro"/>
</dbReference>
<evidence type="ECO:0000256" key="4">
    <source>
        <dbReference type="ARBA" id="ARBA00023004"/>
    </source>
</evidence>
<name>A0A1R1PXU6_ZANCU</name>
<protein>
    <submittedName>
        <fullName evidence="7">Putative cytochrome</fullName>
    </submittedName>
</protein>
<evidence type="ECO:0000256" key="1">
    <source>
        <dbReference type="ARBA" id="ARBA00001971"/>
    </source>
</evidence>
<sequence>MERLTEQLVEARGKKGPDGSILLHSLQEYLGVVAALALQLRFFDLDTFKIRVMKRSMIKLGEEKKFEPLANYILHIPHLFGFTGDNYLPKYLEVEIKRRRQLSERNEQYDIVQFILDNPCLFDLNKIESIGYILSLLIHSGTTLLKVYLNKVFLDIALTPGVYEHLYQEQCHIIEEHGKKIELDILDKMEILDSTILESIRLSSHQEWLVRYLNKDFVLSNGVSLHKGTYVSFDMLGHTHNEKIFGKDPEKFNYKRFVRSGPMHQPLGDVSARNLLWGVGPRMCMDKGVDGAPKYSLIVLAILVYFVYCFVYCAATWQTQYVVILEKYFLYTLLVNRSATGMSSVTLSA</sequence>
<keyword evidence="6" id="KW-0812">Transmembrane</keyword>
<dbReference type="Pfam" id="PF00067">
    <property type="entry name" value="p450"/>
    <property type="match status" value="1"/>
</dbReference>
<keyword evidence="6" id="KW-0472">Membrane</keyword>
<keyword evidence="4 5" id="KW-0408">Iron</keyword>
<dbReference type="GO" id="GO:0020037">
    <property type="term" value="F:heme binding"/>
    <property type="evidence" value="ECO:0007669"/>
    <property type="project" value="InterPro"/>
</dbReference>
<dbReference type="OrthoDB" id="1844152at2759"/>
<dbReference type="AlphaFoldDB" id="A0A1R1PXU6"/>
<feature type="binding site" description="axial binding residue" evidence="5">
    <location>
        <position position="284"/>
    </location>
    <ligand>
        <name>heme</name>
        <dbReference type="ChEBI" id="CHEBI:30413"/>
    </ligand>
    <ligandPart>
        <name>Fe</name>
        <dbReference type="ChEBI" id="CHEBI:18248"/>
    </ligandPart>
</feature>
<evidence type="ECO:0000256" key="6">
    <source>
        <dbReference type="SAM" id="Phobius"/>
    </source>
</evidence>
<dbReference type="InterPro" id="IPR001128">
    <property type="entry name" value="Cyt_P450"/>
</dbReference>
<evidence type="ECO:0000256" key="5">
    <source>
        <dbReference type="PIRSR" id="PIRSR602403-1"/>
    </source>
</evidence>
<gene>
    <name evidence="7" type="ORF">AX774_g637</name>
</gene>
<reference evidence="8" key="1">
    <citation type="submission" date="2017-01" db="EMBL/GenBank/DDBJ databases">
        <authorList>
            <person name="Wang Y."/>
            <person name="White M."/>
            <person name="Kvist S."/>
            <person name="Moncalvo J.-M."/>
        </authorList>
    </citation>
    <scope>NUCLEOTIDE SEQUENCE [LARGE SCALE GENOMIC DNA]</scope>
    <source>
        <strain evidence="8">COL-18-3</strain>
    </source>
</reference>
<dbReference type="GO" id="GO:0004497">
    <property type="term" value="F:monooxygenase activity"/>
    <property type="evidence" value="ECO:0007669"/>
    <property type="project" value="InterPro"/>
</dbReference>
<dbReference type="Gene3D" id="1.10.630.10">
    <property type="entry name" value="Cytochrome P450"/>
    <property type="match status" value="1"/>
</dbReference>
<keyword evidence="5" id="KW-0349">Heme</keyword>
<keyword evidence="6" id="KW-1133">Transmembrane helix</keyword>
<dbReference type="Proteomes" id="UP000188320">
    <property type="component" value="Unassembled WGS sequence"/>
</dbReference>
<proteinExistence type="inferred from homology"/>
<accession>A0A1R1PXU6</accession>
<evidence type="ECO:0000313" key="7">
    <source>
        <dbReference type="EMBL" id="OMH85795.1"/>
    </source>
</evidence>
<dbReference type="InterPro" id="IPR036396">
    <property type="entry name" value="Cyt_P450_sf"/>
</dbReference>
<organism evidence="7 8">
    <name type="scientific">Zancudomyces culisetae</name>
    <name type="common">Gut fungus</name>
    <name type="synonym">Smittium culisetae</name>
    <dbReference type="NCBI Taxonomy" id="1213189"/>
    <lineage>
        <taxon>Eukaryota</taxon>
        <taxon>Fungi</taxon>
        <taxon>Fungi incertae sedis</taxon>
        <taxon>Zoopagomycota</taxon>
        <taxon>Kickxellomycotina</taxon>
        <taxon>Harpellomycetes</taxon>
        <taxon>Harpellales</taxon>
        <taxon>Legeriomycetaceae</taxon>
        <taxon>Zancudomyces</taxon>
    </lineage>
</organism>
<comment type="caution">
    <text evidence="7">The sequence shown here is derived from an EMBL/GenBank/DDBJ whole genome shotgun (WGS) entry which is preliminary data.</text>
</comment>
<evidence type="ECO:0000313" key="8">
    <source>
        <dbReference type="Proteomes" id="UP000188320"/>
    </source>
</evidence>
<feature type="transmembrane region" description="Helical" evidence="6">
    <location>
        <begin position="295"/>
        <end position="317"/>
    </location>
</feature>
<dbReference type="PANTHER" id="PTHR46206:SF4">
    <property type="entry name" value="P450, PUTATIVE (EUROFUNG)-RELATED"/>
    <property type="match status" value="1"/>
</dbReference>
<comment type="cofactor">
    <cofactor evidence="1 5">
        <name>heme</name>
        <dbReference type="ChEBI" id="CHEBI:30413"/>
    </cofactor>
</comment>
<dbReference type="PRINTS" id="PR00465">
    <property type="entry name" value="EP450IV"/>
</dbReference>
<evidence type="ECO:0000256" key="3">
    <source>
        <dbReference type="ARBA" id="ARBA00022723"/>
    </source>
</evidence>
<dbReference type="PANTHER" id="PTHR46206">
    <property type="entry name" value="CYTOCHROME P450"/>
    <property type="match status" value="1"/>
</dbReference>
<dbReference type="EMBL" id="LSSK01000043">
    <property type="protein sequence ID" value="OMH85795.1"/>
    <property type="molecule type" value="Genomic_DNA"/>
</dbReference>
<dbReference type="InterPro" id="IPR002403">
    <property type="entry name" value="Cyt_P450_E_grp-IV"/>
</dbReference>